<comment type="caution">
    <text evidence="6">The sequence shown here is derived from an EMBL/GenBank/DDBJ whole genome shotgun (WGS) entry which is preliminary data.</text>
</comment>
<evidence type="ECO:0000256" key="4">
    <source>
        <dbReference type="SAM" id="MobiDB-lite"/>
    </source>
</evidence>
<evidence type="ECO:0000256" key="1">
    <source>
        <dbReference type="ARBA" id="ARBA00022723"/>
    </source>
</evidence>
<dbReference type="PANTHER" id="PTHR31148">
    <property type="entry name" value="U1 SMALL NUCLEAR RIBONUCLEOPROTEIN C"/>
    <property type="match status" value="1"/>
</dbReference>
<dbReference type="Gene3D" id="3.30.160.60">
    <property type="entry name" value="Classic Zinc Finger"/>
    <property type="match status" value="1"/>
</dbReference>
<dbReference type="AlphaFoldDB" id="A0A2N5RX68"/>
<accession>A0A2N5RX68</accession>
<evidence type="ECO:0000256" key="2">
    <source>
        <dbReference type="ARBA" id="ARBA00022771"/>
    </source>
</evidence>
<dbReference type="Proteomes" id="UP000235392">
    <property type="component" value="Unassembled WGS sequence"/>
</dbReference>
<dbReference type="InterPro" id="IPR036236">
    <property type="entry name" value="Znf_C2H2_sf"/>
</dbReference>
<proteinExistence type="predicted"/>
<dbReference type="PANTHER" id="PTHR31148:SF1">
    <property type="entry name" value="U1 SMALL NUCLEAR RIBONUCLEOPROTEIN C"/>
    <property type="match status" value="1"/>
</dbReference>
<dbReference type="EMBL" id="PGCI01001323">
    <property type="protein sequence ID" value="PLW05577.1"/>
    <property type="molecule type" value="Genomic_DNA"/>
</dbReference>
<dbReference type="GO" id="GO:0000395">
    <property type="term" value="P:mRNA 5'-splice site recognition"/>
    <property type="evidence" value="ECO:0007669"/>
    <property type="project" value="InterPro"/>
</dbReference>
<name>A0A2N5RX68_9BASI</name>
<dbReference type="GO" id="GO:0005685">
    <property type="term" value="C:U1 snRNP"/>
    <property type="evidence" value="ECO:0007669"/>
    <property type="project" value="InterPro"/>
</dbReference>
<feature type="region of interest" description="Disordered" evidence="4">
    <location>
        <begin position="132"/>
        <end position="265"/>
    </location>
</feature>
<dbReference type="GO" id="GO:0008270">
    <property type="term" value="F:zinc ion binding"/>
    <property type="evidence" value="ECO:0007669"/>
    <property type="project" value="UniProtKB-KW"/>
</dbReference>
<evidence type="ECO:0000259" key="5">
    <source>
        <dbReference type="Pfam" id="PF06220"/>
    </source>
</evidence>
<feature type="compositionally biased region" description="Basic and acidic residues" evidence="4">
    <location>
        <begin position="255"/>
        <end position="265"/>
    </location>
</feature>
<dbReference type="SUPFAM" id="SSF57667">
    <property type="entry name" value="beta-beta-alpha zinc fingers"/>
    <property type="match status" value="1"/>
</dbReference>
<reference evidence="6 7" key="1">
    <citation type="submission" date="2017-11" db="EMBL/GenBank/DDBJ databases">
        <title>De novo assembly and phasing of dikaryotic genomes from two isolates of Puccinia coronata f. sp. avenae, the causal agent of oat crown rust.</title>
        <authorList>
            <person name="Miller M.E."/>
            <person name="Zhang Y."/>
            <person name="Omidvar V."/>
            <person name="Sperschneider J."/>
            <person name="Schwessinger B."/>
            <person name="Raley C."/>
            <person name="Palmer J.M."/>
            <person name="Garnica D."/>
            <person name="Upadhyaya N."/>
            <person name="Rathjen J."/>
            <person name="Taylor J.M."/>
            <person name="Park R.F."/>
            <person name="Dodds P.N."/>
            <person name="Hirsch C.D."/>
            <person name="Kianian S.F."/>
            <person name="Figueroa M."/>
        </authorList>
    </citation>
    <scope>NUCLEOTIDE SEQUENCE [LARGE SCALE GENOMIC DNA]</scope>
    <source>
        <strain evidence="6">12SD80</strain>
    </source>
</reference>
<keyword evidence="3" id="KW-0862">Zinc</keyword>
<feature type="compositionally biased region" description="Gly residues" evidence="4">
    <location>
        <begin position="134"/>
        <end position="149"/>
    </location>
</feature>
<gene>
    <name evidence="6" type="ORF">PCASD_23969</name>
</gene>
<dbReference type="GO" id="GO:0030627">
    <property type="term" value="F:pre-mRNA 5'-splice site binding"/>
    <property type="evidence" value="ECO:0007669"/>
    <property type="project" value="InterPro"/>
</dbReference>
<sequence length="265" mass="27615">MSEEISSTVEEAVGLQGDRGPGHRPLLGCKPAVTAALATKCAAAVSFHLLHTTSSGSETAARQIEQHRHFTVYLHSSTWGSITVTTVMCSSSVKVRKAHNSGRNHLTNVRDYYSSLGHDKAQSYIDEITRMFETGGGNSTSNRGPGGNPSGPQSGPPNPGMGVPMRPPFTNSTAGPHMPPLPPAMLALMNGQNGISFPGSGPPPMRFAGPPITNNMPPGMPPPPHVNGYSSGPIPPQPPPASTGQGGPPVAARMNPERARQLGML</sequence>
<protein>
    <recommendedName>
        <fullName evidence="5">U1-C C2H2-type zinc finger domain-containing protein</fullName>
    </recommendedName>
</protein>
<evidence type="ECO:0000313" key="6">
    <source>
        <dbReference type="EMBL" id="PLW05577.1"/>
    </source>
</evidence>
<dbReference type="Pfam" id="PF06220">
    <property type="entry name" value="zf-U1"/>
    <property type="match status" value="1"/>
</dbReference>
<dbReference type="InterPro" id="IPR017340">
    <property type="entry name" value="U1_snRNP-C"/>
</dbReference>
<dbReference type="InterPro" id="IPR013085">
    <property type="entry name" value="U1-CZ_Znf_C2H2"/>
</dbReference>
<evidence type="ECO:0000313" key="7">
    <source>
        <dbReference type="Proteomes" id="UP000235392"/>
    </source>
</evidence>
<feature type="region of interest" description="Disordered" evidence="4">
    <location>
        <begin position="1"/>
        <end position="21"/>
    </location>
</feature>
<keyword evidence="2" id="KW-0863">Zinc-finger</keyword>
<organism evidence="6 7">
    <name type="scientific">Puccinia coronata f. sp. avenae</name>
    <dbReference type="NCBI Taxonomy" id="200324"/>
    <lineage>
        <taxon>Eukaryota</taxon>
        <taxon>Fungi</taxon>
        <taxon>Dikarya</taxon>
        <taxon>Basidiomycota</taxon>
        <taxon>Pucciniomycotina</taxon>
        <taxon>Pucciniomycetes</taxon>
        <taxon>Pucciniales</taxon>
        <taxon>Pucciniaceae</taxon>
        <taxon>Puccinia</taxon>
    </lineage>
</organism>
<keyword evidence="1" id="KW-0479">Metal-binding</keyword>
<evidence type="ECO:0000256" key="3">
    <source>
        <dbReference type="ARBA" id="ARBA00022833"/>
    </source>
</evidence>
<feature type="domain" description="U1-C C2H2-type zinc finger" evidence="5">
    <location>
        <begin position="91"/>
        <end position="113"/>
    </location>
</feature>